<evidence type="ECO:0000256" key="1">
    <source>
        <dbReference type="SAM" id="MobiDB-lite"/>
    </source>
</evidence>
<feature type="region of interest" description="Disordered" evidence="1">
    <location>
        <begin position="95"/>
        <end position="126"/>
    </location>
</feature>
<protein>
    <submittedName>
        <fullName evidence="2">Uncharacterized protein</fullName>
    </submittedName>
</protein>
<evidence type="ECO:0000313" key="2">
    <source>
        <dbReference type="EMBL" id="THU52289.1"/>
    </source>
</evidence>
<keyword evidence="3" id="KW-1185">Reference proteome</keyword>
<proteinExistence type="predicted"/>
<sequence length="126" mass="14414">MGNANSIPEAQRTMQRQLQYCQEMRAQLQCQLSSLETLAWRRKDEIERNMADSTRNFGILKDCLDELEQVDSIFQHLSTKKSICEKEVARLSDELNDLDPESAARAGEHSPETSAEIRESPESDLQ</sequence>
<dbReference type="EMBL" id="PYDT01000008">
    <property type="protein sequence ID" value="THU52289.1"/>
    <property type="molecule type" value="Genomic_DNA"/>
</dbReference>
<comment type="caution">
    <text evidence="2">The sequence shown here is derived from an EMBL/GenBank/DDBJ whole genome shotgun (WGS) entry which is preliminary data.</text>
</comment>
<dbReference type="Proteomes" id="UP000317650">
    <property type="component" value="Chromosome 10"/>
</dbReference>
<feature type="compositionally biased region" description="Basic and acidic residues" evidence="1">
    <location>
        <begin position="106"/>
        <end position="126"/>
    </location>
</feature>
<reference evidence="2 3" key="1">
    <citation type="journal article" date="2019" name="Nat. Plants">
        <title>Genome sequencing of Musa balbisiana reveals subgenome evolution and function divergence in polyploid bananas.</title>
        <authorList>
            <person name="Yao X."/>
        </authorList>
    </citation>
    <scope>NUCLEOTIDE SEQUENCE [LARGE SCALE GENOMIC DNA]</scope>
    <source>
        <strain evidence="3">cv. DH-PKW</strain>
        <tissue evidence="2">Leaves</tissue>
    </source>
</reference>
<name>A0A4S8IUY6_MUSBA</name>
<dbReference type="AlphaFoldDB" id="A0A4S8IUY6"/>
<organism evidence="2 3">
    <name type="scientific">Musa balbisiana</name>
    <name type="common">Banana</name>
    <dbReference type="NCBI Taxonomy" id="52838"/>
    <lineage>
        <taxon>Eukaryota</taxon>
        <taxon>Viridiplantae</taxon>
        <taxon>Streptophyta</taxon>
        <taxon>Embryophyta</taxon>
        <taxon>Tracheophyta</taxon>
        <taxon>Spermatophyta</taxon>
        <taxon>Magnoliopsida</taxon>
        <taxon>Liliopsida</taxon>
        <taxon>Zingiberales</taxon>
        <taxon>Musaceae</taxon>
        <taxon>Musa</taxon>
    </lineage>
</organism>
<evidence type="ECO:0000313" key="3">
    <source>
        <dbReference type="Proteomes" id="UP000317650"/>
    </source>
</evidence>
<gene>
    <name evidence="2" type="ORF">C4D60_Mb10t02420</name>
</gene>
<accession>A0A4S8IUY6</accession>